<feature type="region of interest" description="Disordered" evidence="1">
    <location>
        <begin position="137"/>
        <end position="189"/>
    </location>
</feature>
<name>A0A812EGE4_ACAPH</name>
<dbReference type="Proteomes" id="UP000597762">
    <property type="component" value="Unassembled WGS sequence"/>
</dbReference>
<gene>
    <name evidence="2" type="ORF">SPHA_73950</name>
</gene>
<proteinExistence type="predicted"/>
<dbReference type="AlphaFoldDB" id="A0A812EGE4"/>
<accession>A0A812EGE4</accession>
<feature type="compositionally biased region" description="Low complexity" evidence="1">
    <location>
        <begin position="137"/>
        <end position="162"/>
    </location>
</feature>
<keyword evidence="3" id="KW-1185">Reference proteome</keyword>
<evidence type="ECO:0000313" key="3">
    <source>
        <dbReference type="Proteomes" id="UP000597762"/>
    </source>
</evidence>
<evidence type="ECO:0000313" key="2">
    <source>
        <dbReference type="EMBL" id="CAE1324167.1"/>
    </source>
</evidence>
<reference evidence="2" key="1">
    <citation type="submission" date="2021-01" db="EMBL/GenBank/DDBJ databases">
        <authorList>
            <person name="Li R."/>
            <person name="Bekaert M."/>
        </authorList>
    </citation>
    <scope>NUCLEOTIDE SEQUENCE</scope>
    <source>
        <strain evidence="2">Farmed</strain>
    </source>
</reference>
<organism evidence="2 3">
    <name type="scientific">Acanthosepion pharaonis</name>
    <name type="common">Pharaoh cuttlefish</name>
    <name type="synonym">Sepia pharaonis</name>
    <dbReference type="NCBI Taxonomy" id="158019"/>
    <lineage>
        <taxon>Eukaryota</taxon>
        <taxon>Metazoa</taxon>
        <taxon>Spiralia</taxon>
        <taxon>Lophotrochozoa</taxon>
        <taxon>Mollusca</taxon>
        <taxon>Cephalopoda</taxon>
        <taxon>Coleoidea</taxon>
        <taxon>Decapodiformes</taxon>
        <taxon>Sepiida</taxon>
        <taxon>Sepiina</taxon>
        <taxon>Sepiidae</taxon>
        <taxon>Acanthosepion</taxon>
    </lineage>
</organism>
<protein>
    <submittedName>
        <fullName evidence="2">Uncharacterized protein</fullName>
    </submittedName>
</protein>
<evidence type="ECO:0000256" key="1">
    <source>
        <dbReference type="SAM" id="MobiDB-lite"/>
    </source>
</evidence>
<dbReference type="EMBL" id="CAHIKZ030005400">
    <property type="protein sequence ID" value="CAE1324167.1"/>
    <property type="molecule type" value="Genomic_DNA"/>
</dbReference>
<comment type="caution">
    <text evidence="2">The sequence shown here is derived from an EMBL/GenBank/DDBJ whole genome shotgun (WGS) entry which is preliminary data.</text>
</comment>
<sequence>MFGHFSDLKKWAKTLNILKYPYLSIYLSIYLSSNEALRKLHPTLRAKLHPVSDELLIASLLSFLLVFLLPDFPNAIHASSPLQLPALLQLSAHSCSFQHSCSLQLIPAASSTPAASSSLLQLPALLQPPAHSYSFQLTPAASSTPTASSSPQQLPAASSSPLRRSTDVPLPIPAPADDLIQHPLTSSAR</sequence>